<dbReference type="Pfam" id="PF00059">
    <property type="entry name" value="Lectin_C"/>
    <property type="match status" value="1"/>
</dbReference>
<reference evidence="4 5" key="1">
    <citation type="journal article" date="2021" name="Elife">
        <title>Chloroplast acquisition without the gene transfer in kleptoplastic sea slugs, Plakobranchus ocellatus.</title>
        <authorList>
            <person name="Maeda T."/>
            <person name="Takahashi S."/>
            <person name="Yoshida T."/>
            <person name="Shimamura S."/>
            <person name="Takaki Y."/>
            <person name="Nagai Y."/>
            <person name="Toyoda A."/>
            <person name="Suzuki Y."/>
            <person name="Arimoto A."/>
            <person name="Ishii H."/>
            <person name="Satoh N."/>
            <person name="Nishiyama T."/>
            <person name="Hasebe M."/>
            <person name="Maruyama T."/>
            <person name="Minagawa J."/>
            <person name="Obokata J."/>
            <person name="Shigenobu S."/>
        </authorList>
    </citation>
    <scope>NUCLEOTIDE SEQUENCE [LARGE SCALE GENOMIC DNA]</scope>
</reference>
<comment type="caution">
    <text evidence="4">The sequence shown here is derived from an EMBL/GenBank/DDBJ whole genome shotgun (WGS) entry which is preliminary data.</text>
</comment>
<protein>
    <submittedName>
        <fullName evidence="4">Collectin-11</fullName>
    </submittedName>
</protein>
<dbReference type="InterPro" id="IPR018378">
    <property type="entry name" value="C-type_lectin_CS"/>
</dbReference>
<keyword evidence="2" id="KW-0732">Signal</keyword>
<evidence type="ECO:0000256" key="1">
    <source>
        <dbReference type="ARBA" id="ARBA00023157"/>
    </source>
</evidence>
<dbReference type="Gene3D" id="3.10.100.10">
    <property type="entry name" value="Mannose-Binding Protein A, subunit A"/>
    <property type="match status" value="1"/>
</dbReference>
<gene>
    <name evidence="4" type="ORF">PoB_001305900</name>
</gene>
<dbReference type="SUPFAM" id="SSF56436">
    <property type="entry name" value="C-type lectin-like"/>
    <property type="match status" value="1"/>
</dbReference>
<feature type="domain" description="C-type lectin" evidence="3">
    <location>
        <begin position="42"/>
        <end position="154"/>
    </location>
</feature>
<evidence type="ECO:0000313" key="5">
    <source>
        <dbReference type="Proteomes" id="UP000735302"/>
    </source>
</evidence>
<keyword evidence="5" id="KW-1185">Reference proteome</keyword>
<dbReference type="InterPro" id="IPR016187">
    <property type="entry name" value="CTDL_fold"/>
</dbReference>
<dbReference type="Proteomes" id="UP000735302">
    <property type="component" value="Unassembled WGS sequence"/>
</dbReference>
<organism evidence="4 5">
    <name type="scientific">Plakobranchus ocellatus</name>
    <dbReference type="NCBI Taxonomy" id="259542"/>
    <lineage>
        <taxon>Eukaryota</taxon>
        <taxon>Metazoa</taxon>
        <taxon>Spiralia</taxon>
        <taxon>Lophotrochozoa</taxon>
        <taxon>Mollusca</taxon>
        <taxon>Gastropoda</taxon>
        <taxon>Heterobranchia</taxon>
        <taxon>Euthyneura</taxon>
        <taxon>Panpulmonata</taxon>
        <taxon>Sacoglossa</taxon>
        <taxon>Placobranchoidea</taxon>
        <taxon>Plakobranchidae</taxon>
        <taxon>Plakobranchus</taxon>
    </lineage>
</organism>
<proteinExistence type="predicted"/>
<dbReference type="InterPro" id="IPR050111">
    <property type="entry name" value="C-type_lectin/snaclec_domain"/>
</dbReference>
<dbReference type="CDD" id="cd00037">
    <property type="entry name" value="CLECT"/>
    <property type="match status" value="1"/>
</dbReference>
<dbReference type="PROSITE" id="PS00615">
    <property type="entry name" value="C_TYPE_LECTIN_1"/>
    <property type="match status" value="1"/>
</dbReference>
<dbReference type="SMART" id="SM00034">
    <property type="entry name" value="CLECT"/>
    <property type="match status" value="1"/>
</dbReference>
<dbReference type="PANTHER" id="PTHR22803">
    <property type="entry name" value="MANNOSE, PHOSPHOLIPASE, LECTIN RECEPTOR RELATED"/>
    <property type="match status" value="1"/>
</dbReference>
<feature type="chain" id="PRO_5043685669" evidence="2">
    <location>
        <begin position="20"/>
        <end position="157"/>
    </location>
</feature>
<accession>A0AAV3YWV8</accession>
<sequence length="157" mass="18277">MHLTFMSVLLIWLLRGVLGAPSNKDWPSYWASKLFPKTNSIYFMSKKKSLFSLHRMNKLCKAIGGYLVELDSREEQKFVTGFMRAHDKYIAFTGGNDVMQEGTFVYYNSKTPMPALKWRPSNPDNWNNDEDCVQIWWNGLNDIGCSRRSKYICEISL</sequence>
<evidence type="ECO:0000313" key="4">
    <source>
        <dbReference type="EMBL" id="GFN86553.1"/>
    </source>
</evidence>
<dbReference type="InterPro" id="IPR001304">
    <property type="entry name" value="C-type_lectin-like"/>
</dbReference>
<feature type="signal peptide" evidence="2">
    <location>
        <begin position="1"/>
        <end position="19"/>
    </location>
</feature>
<evidence type="ECO:0000256" key="2">
    <source>
        <dbReference type="SAM" id="SignalP"/>
    </source>
</evidence>
<dbReference type="AlphaFoldDB" id="A0AAV3YWV8"/>
<name>A0AAV3YWV8_9GAST</name>
<dbReference type="InterPro" id="IPR016186">
    <property type="entry name" value="C-type_lectin-like/link_sf"/>
</dbReference>
<evidence type="ECO:0000259" key="3">
    <source>
        <dbReference type="PROSITE" id="PS50041"/>
    </source>
</evidence>
<keyword evidence="1" id="KW-1015">Disulfide bond</keyword>
<dbReference type="PROSITE" id="PS50041">
    <property type="entry name" value="C_TYPE_LECTIN_2"/>
    <property type="match status" value="1"/>
</dbReference>
<dbReference type="EMBL" id="BLXT01001549">
    <property type="protein sequence ID" value="GFN86553.1"/>
    <property type="molecule type" value="Genomic_DNA"/>
</dbReference>